<dbReference type="AlphaFoldDB" id="A0A179SZ62"/>
<sequence>MNAVVIAVIVMLILSLLRINVVFALVIGAFIGGLSGGLDVATTIQTFTDGLGANANVALSYALLGAFAVALSKTGLPDAMVSGAIKLVGREGETKRKTLSKVLIIFMILIMAIFSQNVIPVHIAFIPVLIPPLLKVLNELQVDRRLIATVLTFGLITPYMFLPVGFGAIFHEIMQKNMEESGLIVSLADIPTAMAIPALGMIVGLLVAVFFTYRKNRQYETREVVGQEMNNPYTKKTLSIAIISIILSLSVQLYLSQKLGVEGMIFGALAGLIVLYISGVLKRKEADFVITNGMKMMAFIGFVMITASGFASVLQETGHVERLVEDGANLINGNQAIGALLMLIVGLLVTMGIGSSFSTIPIITTIFVPLCLELGFSPMATIAIVGTASALGDAGSPASDSTLGPTSGLSADGNHNHIWDTCVPTFIHYNIPLIIFGWIAAIIL</sequence>
<keyword evidence="5 6" id="KW-0472">Membrane</keyword>
<feature type="transmembrane region" description="Helical" evidence="6">
    <location>
        <begin position="6"/>
        <end position="31"/>
    </location>
</feature>
<name>A0A179SZ62_9BACI</name>
<evidence type="ECO:0000256" key="1">
    <source>
        <dbReference type="ARBA" id="ARBA00004651"/>
    </source>
</evidence>
<dbReference type="RefSeq" id="WP_066330336.1">
    <property type="nucleotide sequence ID" value="NZ_LWSG01000010.1"/>
</dbReference>
<evidence type="ECO:0000313" key="9">
    <source>
        <dbReference type="EMBL" id="OAS87136.1"/>
    </source>
</evidence>
<evidence type="ECO:0000259" key="8">
    <source>
        <dbReference type="Pfam" id="PF13726"/>
    </source>
</evidence>
<feature type="transmembrane region" description="Helical" evidence="6">
    <location>
        <begin position="293"/>
        <end position="315"/>
    </location>
</feature>
<evidence type="ECO:0000259" key="7">
    <source>
        <dbReference type="Pfam" id="PF03553"/>
    </source>
</evidence>
<accession>A0A179SZ62</accession>
<dbReference type="GO" id="GO:0005886">
    <property type="term" value="C:plasma membrane"/>
    <property type="evidence" value="ECO:0007669"/>
    <property type="project" value="UniProtKB-SubCell"/>
</dbReference>
<comment type="subcellular location">
    <subcellularLocation>
        <location evidence="1">Cell membrane</location>
        <topology evidence="1">Multi-pass membrane protein</topology>
    </subcellularLocation>
</comment>
<comment type="caution">
    <text evidence="9">The sequence shown here is derived from an EMBL/GenBank/DDBJ whole genome shotgun (WGS) entry which is preliminary data.</text>
</comment>
<keyword evidence="10" id="KW-1185">Reference proteome</keyword>
<dbReference type="Proteomes" id="UP000078534">
    <property type="component" value="Unassembled WGS sequence"/>
</dbReference>
<evidence type="ECO:0000256" key="2">
    <source>
        <dbReference type="ARBA" id="ARBA00022475"/>
    </source>
</evidence>
<dbReference type="InterPro" id="IPR018461">
    <property type="entry name" value="Na/H_Antiport_NhaC-like_C"/>
</dbReference>
<protein>
    <submittedName>
        <fullName evidence="9">Sodium:proton antiporter</fullName>
    </submittedName>
</protein>
<dbReference type="OrthoDB" id="9772446at2"/>
<evidence type="ECO:0000256" key="5">
    <source>
        <dbReference type="ARBA" id="ARBA00023136"/>
    </source>
</evidence>
<evidence type="ECO:0000256" key="6">
    <source>
        <dbReference type="SAM" id="Phobius"/>
    </source>
</evidence>
<dbReference type="PANTHER" id="PTHR37821">
    <property type="entry name" value="AMINO ACID TRANSPORTER YUIF-RELATED"/>
    <property type="match status" value="1"/>
</dbReference>
<feature type="transmembrane region" description="Helical" evidence="6">
    <location>
        <begin position="261"/>
        <end position="281"/>
    </location>
</feature>
<keyword evidence="4 6" id="KW-1133">Transmembrane helix</keyword>
<feature type="transmembrane region" description="Helical" evidence="6">
    <location>
        <begin position="51"/>
        <end position="71"/>
    </location>
</feature>
<feature type="transmembrane region" description="Helical" evidence="6">
    <location>
        <begin position="146"/>
        <end position="170"/>
    </location>
</feature>
<dbReference type="STRING" id="152268.A6K24_20785"/>
<feature type="transmembrane region" description="Helical" evidence="6">
    <location>
        <begin position="426"/>
        <end position="443"/>
    </location>
</feature>
<dbReference type="Pfam" id="PF13726">
    <property type="entry name" value="Na_H_antiport_2"/>
    <property type="match status" value="1"/>
</dbReference>
<feature type="domain" description="Na+/H+ antiporter NhaC-like C-terminal" evidence="7">
    <location>
        <begin position="150"/>
        <end position="438"/>
    </location>
</feature>
<keyword evidence="3 6" id="KW-0812">Transmembrane</keyword>
<dbReference type="Pfam" id="PF03553">
    <property type="entry name" value="Na_H_antiporter"/>
    <property type="match status" value="1"/>
</dbReference>
<evidence type="ECO:0000256" key="3">
    <source>
        <dbReference type="ARBA" id="ARBA00022692"/>
    </source>
</evidence>
<feature type="transmembrane region" description="Helical" evidence="6">
    <location>
        <begin position="366"/>
        <end position="391"/>
    </location>
</feature>
<dbReference type="InterPro" id="IPR052576">
    <property type="entry name" value="AA_Transporter-Related"/>
</dbReference>
<reference evidence="10" key="1">
    <citation type="submission" date="2016-04" db="EMBL/GenBank/DDBJ databases">
        <authorList>
            <person name="Lyu Z."/>
            <person name="Lyu W."/>
        </authorList>
    </citation>
    <scope>NUCLEOTIDE SEQUENCE [LARGE SCALE GENOMIC DNA]</scope>
    <source>
        <strain evidence="10">C44</strain>
    </source>
</reference>
<feature type="transmembrane region" description="Helical" evidence="6">
    <location>
        <begin position="237"/>
        <end position="255"/>
    </location>
</feature>
<dbReference type="InterPro" id="IPR032813">
    <property type="entry name" value="Na_H_antiport_N"/>
</dbReference>
<evidence type="ECO:0000256" key="4">
    <source>
        <dbReference type="ARBA" id="ARBA00022989"/>
    </source>
</evidence>
<feature type="transmembrane region" description="Helical" evidence="6">
    <location>
        <begin position="335"/>
        <end position="354"/>
    </location>
</feature>
<evidence type="ECO:0000313" key="10">
    <source>
        <dbReference type="Proteomes" id="UP000078534"/>
    </source>
</evidence>
<feature type="domain" description="Putative Na+/H+ antiporter N-terminal" evidence="8">
    <location>
        <begin position="2"/>
        <end position="87"/>
    </location>
</feature>
<dbReference type="PANTHER" id="PTHR37821:SF1">
    <property type="entry name" value="AMINO ACID TRANSPORTER YUIF-RELATED"/>
    <property type="match status" value="1"/>
</dbReference>
<organism evidence="9 10">
    <name type="scientific">Metabacillus litoralis</name>
    <dbReference type="NCBI Taxonomy" id="152268"/>
    <lineage>
        <taxon>Bacteria</taxon>
        <taxon>Bacillati</taxon>
        <taxon>Bacillota</taxon>
        <taxon>Bacilli</taxon>
        <taxon>Bacillales</taxon>
        <taxon>Bacillaceae</taxon>
        <taxon>Metabacillus</taxon>
    </lineage>
</organism>
<proteinExistence type="predicted"/>
<dbReference type="EMBL" id="LWSG01000010">
    <property type="protein sequence ID" value="OAS87136.1"/>
    <property type="molecule type" value="Genomic_DNA"/>
</dbReference>
<keyword evidence="2" id="KW-1003">Cell membrane</keyword>
<feature type="transmembrane region" description="Helical" evidence="6">
    <location>
        <begin position="103"/>
        <end position="134"/>
    </location>
</feature>
<gene>
    <name evidence="9" type="ORF">A6K24_20785</name>
</gene>
<feature type="transmembrane region" description="Helical" evidence="6">
    <location>
        <begin position="190"/>
        <end position="213"/>
    </location>
</feature>